<dbReference type="KEGG" id="als:DJ013_08110"/>
<dbReference type="RefSeq" id="WP_111371239.1">
    <property type="nucleotide sequence ID" value="NZ_CP029480.1"/>
</dbReference>
<dbReference type="InterPro" id="IPR050546">
    <property type="entry name" value="Glycosyl_Hydrlase_16"/>
</dbReference>
<dbReference type="GO" id="GO:0004553">
    <property type="term" value="F:hydrolase activity, hydrolyzing O-glycosyl compounds"/>
    <property type="evidence" value="ECO:0007669"/>
    <property type="project" value="InterPro"/>
</dbReference>
<dbReference type="PANTHER" id="PTHR10963:SF55">
    <property type="entry name" value="GLYCOSIDE HYDROLASE FAMILY 16 PROTEIN"/>
    <property type="match status" value="1"/>
</dbReference>
<name>A0A2Z4GAA4_9BACT</name>
<dbReference type="InterPro" id="IPR000757">
    <property type="entry name" value="Beta-glucanase-like"/>
</dbReference>
<dbReference type="GO" id="GO:0005975">
    <property type="term" value="P:carbohydrate metabolic process"/>
    <property type="evidence" value="ECO:0007669"/>
    <property type="project" value="InterPro"/>
</dbReference>
<dbReference type="SUPFAM" id="SSF49899">
    <property type="entry name" value="Concanavalin A-like lectins/glucanases"/>
    <property type="match status" value="1"/>
</dbReference>
<evidence type="ECO:0000259" key="2">
    <source>
        <dbReference type="PROSITE" id="PS51762"/>
    </source>
</evidence>
<feature type="domain" description="GH16" evidence="2">
    <location>
        <begin position="31"/>
        <end position="285"/>
    </location>
</feature>
<evidence type="ECO:0000313" key="4">
    <source>
        <dbReference type="Proteomes" id="UP000249873"/>
    </source>
</evidence>
<dbReference type="Pfam" id="PF00722">
    <property type="entry name" value="Glyco_hydro_16"/>
    <property type="match status" value="1"/>
</dbReference>
<dbReference type="CDD" id="cd08023">
    <property type="entry name" value="GH16_laminarinase_like"/>
    <property type="match status" value="1"/>
</dbReference>
<dbReference type="AlphaFoldDB" id="A0A2Z4GAA4"/>
<dbReference type="PROSITE" id="PS51762">
    <property type="entry name" value="GH16_2"/>
    <property type="match status" value="1"/>
</dbReference>
<dbReference type="OrthoDB" id="9776255at2"/>
<dbReference type="Proteomes" id="UP000249873">
    <property type="component" value="Chromosome"/>
</dbReference>
<dbReference type="Gene3D" id="2.60.120.200">
    <property type="match status" value="1"/>
</dbReference>
<evidence type="ECO:0000313" key="3">
    <source>
        <dbReference type="EMBL" id="AWV98137.1"/>
    </source>
</evidence>
<reference evidence="3 4" key="1">
    <citation type="submission" date="2018-05" db="EMBL/GenBank/DDBJ databases">
        <title>Complete genome sequence of Arcticibacterium luteifluviistationis SM1504T, a cytophagaceae bacterium isolated from Arctic surface seawater.</title>
        <authorList>
            <person name="Li Y."/>
            <person name="Qin Q.-L."/>
        </authorList>
    </citation>
    <scope>NUCLEOTIDE SEQUENCE [LARGE SCALE GENOMIC DNA]</scope>
    <source>
        <strain evidence="3 4">SM1504</strain>
    </source>
</reference>
<evidence type="ECO:0000256" key="1">
    <source>
        <dbReference type="ARBA" id="ARBA00006865"/>
    </source>
</evidence>
<keyword evidence="3" id="KW-0378">Hydrolase</keyword>
<sequence>MKKVPLLLLPIIAFTFTLCSTSSTPEPKRLVDLSETPELPTYGFKDDVSWSDEFDNDGKPDTNIWGYDLGGHGWGNNESQVYTDNLENAHVENGNLVIEAKYANSAYSSARLVTKNKKDFLYGRIEIKALLPVGRGTWPAIWTLATNSNYGENYWPDNGELDIMEHVGYDQNRVHANIHTKAFNHSIGTNKGNNKIVAKASEEYHTYRLDWYPNTIQFYIDNLLLFEFKKEAGYTWQEWPFDKPQHLLLNIAVGGDWGGQEGIDKEVFPQKMLIDYVRYYDLIEIK</sequence>
<comment type="similarity">
    <text evidence="1">Belongs to the glycosyl hydrolase 16 family.</text>
</comment>
<dbReference type="InterPro" id="IPR013320">
    <property type="entry name" value="ConA-like_dom_sf"/>
</dbReference>
<keyword evidence="4" id="KW-1185">Reference proteome</keyword>
<proteinExistence type="inferred from homology"/>
<organism evidence="3 4">
    <name type="scientific">Arcticibacterium luteifluviistationis</name>
    <dbReference type="NCBI Taxonomy" id="1784714"/>
    <lineage>
        <taxon>Bacteria</taxon>
        <taxon>Pseudomonadati</taxon>
        <taxon>Bacteroidota</taxon>
        <taxon>Cytophagia</taxon>
        <taxon>Cytophagales</taxon>
        <taxon>Leadbetterellaceae</taxon>
        <taxon>Arcticibacterium</taxon>
    </lineage>
</organism>
<gene>
    <name evidence="3" type="ORF">DJ013_08110</name>
</gene>
<dbReference type="EMBL" id="CP029480">
    <property type="protein sequence ID" value="AWV98137.1"/>
    <property type="molecule type" value="Genomic_DNA"/>
</dbReference>
<accession>A0A2Z4GAA4</accession>
<protein>
    <submittedName>
        <fullName evidence="3">Glycoside hydrolase</fullName>
    </submittedName>
</protein>
<dbReference type="PANTHER" id="PTHR10963">
    <property type="entry name" value="GLYCOSYL HYDROLASE-RELATED"/>
    <property type="match status" value="1"/>
</dbReference>